<organism evidence="2">
    <name type="scientific">Microvirga ossetica</name>
    <dbReference type="NCBI Taxonomy" id="1882682"/>
    <lineage>
        <taxon>Bacteria</taxon>
        <taxon>Pseudomonadati</taxon>
        <taxon>Pseudomonadota</taxon>
        <taxon>Alphaproteobacteria</taxon>
        <taxon>Hyphomicrobiales</taxon>
        <taxon>Methylobacteriaceae</taxon>
        <taxon>Microvirga</taxon>
    </lineage>
</organism>
<dbReference type="RefSeq" id="WP_237050932.1">
    <property type="nucleotide sequence ID" value="NZ_CP016620.1"/>
</dbReference>
<dbReference type="EMBL" id="CP016620">
    <property type="protein sequence ID" value="ANY85051.1"/>
    <property type="molecule type" value="Genomic_DNA"/>
</dbReference>
<evidence type="ECO:0000313" key="2">
    <source>
        <dbReference type="EMBL" id="ANY85051.1"/>
    </source>
</evidence>
<dbReference type="InterPro" id="IPR051043">
    <property type="entry name" value="Sulfatase_Mod_Factor_Kinase"/>
</dbReference>
<geneLocation type="plasmid" evidence="2">
    <name>unnamed4</name>
</geneLocation>
<gene>
    <name evidence="2" type="ORF">BB934_43385</name>
</gene>
<dbReference type="GO" id="GO:0120147">
    <property type="term" value="F:formylglycine-generating oxidase activity"/>
    <property type="evidence" value="ECO:0007669"/>
    <property type="project" value="TreeGrafter"/>
</dbReference>
<dbReference type="KEGG" id="moc:BB934_43385"/>
<proteinExistence type="predicted"/>
<feature type="domain" description="Sulfatase-modifying factor enzyme-like" evidence="1">
    <location>
        <begin position="1"/>
        <end position="284"/>
    </location>
</feature>
<evidence type="ECO:0000259" key="1">
    <source>
        <dbReference type="Pfam" id="PF03781"/>
    </source>
</evidence>
<protein>
    <submittedName>
        <fullName evidence="2">Serine/threonine protein phosphatase</fullName>
    </submittedName>
</protein>
<dbReference type="SUPFAM" id="SSF56436">
    <property type="entry name" value="C-type lectin-like"/>
    <property type="match status" value="1"/>
</dbReference>
<keyword evidence="2" id="KW-0614">Plasmid</keyword>
<dbReference type="Gene3D" id="3.90.1580.10">
    <property type="entry name" value="paralog of FGE (formylglycine-generating enzyme)"/>
    <property type="match status" value="1"/>
</dbReference>
<name>A0A1B2EYK4_9HYPH</name>
<dbReference type="PANTHER" id="PTHR23150">
    <property type="entry name" value="SULFATASE MODIFYING FACTOR 1, 2"/>
    <property type="match status" value="1"/>
</dbReference>
<reference evidence="2" key="1">
    <citation type="submission" date="2016-07" db="EMBL/GenBank/DDBJ databases">
        <title>Microvirga ossetica sp. nov. a new species of rhizobia isolated from root nodules of the legume species Vicia alpestris Steven originated from North Ossetia region in the Caucasus.</title>
        <authorList>
            <person name="Safronova V.I."/>
            <person name="Kuznetsova I.G."/>
            <person name="Sazanova A.L."/>
            <person name="Belimov A."/>
            <person name="Andronov E."/>
            <person name="Osledkin Y.S."/>
            <person name="Onishchuk O.P."/>
            <person name="Kurchak O.N."/>
            <person name="Shaposhnikov A.I."/>
            <person name="Willems A."/>
            <person name="Tikhonovich I.A."/>
        </authorList>
    </citation>
    <scope>NUCLEOTIDE SEQUENCE [LARGE SCALE GENOMIC DNA]</scope>
    <source>
        <strain evidence="2">V5/3M</strain>
        <plasmid evidence="2">unnamed4</plasmid>
    </source>
</reference>
<accession>A0A1B2EYK4</accession>
<dbReference type="Pfam" id="PF03781">
    <property type="entry name" value="FGE-sulfatase"/>
    <property type="match status" value="1"/>
</dbReference>
<dbReference type="InterPro" id="IPR016187">
    <property type="entry name" value="CTDL_fold"/>
</dbReference>
<sequence>MVLIPAGAFRMGGADSEDYPQDGEGPVRTVTVSNFLIDATTVTNRRFAQFVRGTGYVTDAERYGWSYVFYAAVHPRAQHQVIDGTVSQAPWWLAVKGACWRAPEGPGSSVDTRSDHPVVHVSWNDANAYAAWAGKRLPTEAEWEKAARGRLDQTRFPWGNDMVPAGRHRCNIWQGNFPHLNTGSDGYFTTAPVKTFEPNGYGLYNVVGNVWEWCADAWSSDWHAVERPETRLDPKGPPESENGARVIRGGSYLCHESYCSRYRLSARTLNTPDSSTAHMGFRCAADLS</sequence>
<dbReference type="PANTHER" id="PTHR23150:SF19">
    <property type="entry name" value="FORMYLGLYCINE-GENERATING ENZYME"/>
    <property type="match status" value="1"/>
</dbReference>
<dbReference type="InterPro" id="IPR005532">
    <property type="entry name" value="SUMF_dom"/>
</dbReference>
<dbReference type="InterPro" id="IPR042095">
    <property type="entry name" value="SUMF_sf"/>
</dbReference>
<dbReference type="AlphaFoldDB" id="A0A1B2EYK4"/>